<dbReference type="EMBL" id="LCTV02000005">
    <property type="protein sequence ID" value="PRQ74977.1"/>
    <property type="molecule type" value="Genomic_DNA"/>
</dbReference>
<dbReference type="InterPro" id="IPR011990">
    <property type="entry name" value="TPR-like_helical_dom_sf"/>
</dbReference>
<protein>
    <submittedName>
        <fullName evidence="3">Proteophosphoglycan 5</fullName>
    </submittedName>
</protein>
<dbReference type="Proteomes" id="UP000239560">
    <property type="component" value="Unassembled WGS sequence"/>
</dbReference>
<gene>
    <name evidence="3" type="ORF">AAT19DRAFT_13999</name>
</gene>
<dbReference type="Pfam" id="PF13812">
    <property type="entry name" value="PPR_3"/>
    <property type="match status" value="1"/>
</dbReference>
<feature type="compositionally biased region" description="Low complexity" evidence="2">
    <location>
        <begin position="100"/>
        <end position="109"/>
    </location>
</feature>
<feature type="region of interest" description="Disordered" evidence="2">
    <location>
        <begin position="865"/>
        <end position="890"/>
    </location>
</feature>
<proteinExistence type="predicted"/>
<dbReference type="Pfam" id="PF13041">
    <property type="entry name" value="PPR_2"/>
    <property type="match status" value="1"/>
</dbReference>
<name>A0A2T0AAE3_RHOTO</name>
<evidence type="ECO:0000256" key="1">
    <source>
        <dbReference type="PROSITE-ProRule" id="PRU00708"/>
    </source>
</evidence>
<dbReference type="PROSITE" id="PS51375">
    <property type="entry name" value="PPR"/>
    <property type="match status" value="2"/>
</dbReference>
<evidence type="ECO:0000313" key="4">
    <source>
        <dbReference type="Proteomes" id="UP000239560"/>
    </source>
</evidence>
<evidence type="ECO:0000256" key="2">
    <source>
        <dbReference type="SAM" id="MobiDB-lite"/>
    </source>
</evidence>
<reference evidence="3 4" key="1">
    <citation type="journal article" date="2018" name="Elife">
        <title>Functional genomics of lipid metabolism in the oleaginous yeast Rhodosporidium toruloides.</title>
        <authorList>
            <person name="Coradetti S.T."/>
            <person name="Pinel D."/>
            <person name="Geiselman G."/>
            <person name="Ito M."/>
            <person name="Mondo S."/>
            <person name="Reilly M.C."/>
            <person name="Cheng Y.F."/>
            <person name="Bauer S."/>
            <person name="Grigoriev I."/>
            <person name="Gladden J.M."/>
            <person name="Simmons B.A."/>
            <person name="Brem R."/>
            <person name="Arkin A.P."/>
            <person name="Skerker J.M."/>
        </authorList>
    </citation>
    <scope>NUCLEOTIDE SEQUENCE [LARGE SCALE GENOMIC DNA]</scope>
    <source>
        <strain evidence="3 4">NBRC 0880</strain>
    </source>
</reference>
<feature type="repeat" description="PPR" evidence="1">
    <location>
        <begin position="1333"/>
        <end position="1367"/>
    </location>
</feature>
<feature type="compositionally biased region" description="Low complexity" evidence="2">
    <location>
        <begin position="128"/>
        <end position="147"/>
    </location>
</feature>
<feature type="region of interest" description="Disordered" evidence="2">
    <location>
        <begin position="90"/>
        <end position="164"/>
    </location>
</feature>
<evidence type="ECO:0000313" key="3">
    <source>
        <dbReference type="EMBL" id="PRQ74977.1"/>
    </source>
</evidence>
<dbReference type="Gene3D" id="1.25.40.10">
    <property type="entry name" value="Tetratricopeptide repeat domain"/>
    <property type="match status" value="3"/>
</dbReference>
<feature type="compositionally biased region" description="Basic and acidic residues" evidence="2">
    <location>
        <begin position="865"/>
        <end position="875"/>
    </location>
</feature>
<dbReference type="NCBIfam" id="TIGR00756">
    <property type="entry name" value="PPR"/>
    <property type="match status" value="1"/>
</dbReference>
<dbReference type="PANTHER" id="PTHR47938">
    <property type="entry name" value="RESPIRATORY COMPLEX I CHAPERONE (CIA84), PUTATIVE (AFU_ORTHOLOGUE AFUA_2G06020)-RELATED"/>
    <property type="match status" value="1"/>
</dbReference>
<accession>A0A2T0AAE3</accession>
<comment type="caution">
    <text evidence="3">The sequence shown here is derived from an EMBL/GenBank/DDBJ whole genome shotgun (WGS) entry which is preliminary data.</text>
</comment>
<sequence>MKGSLRVRLTKAAYSSRVGRHILRNVSSTAVQGLLRSVSGCHTSNGPAVGLSAFSSSSISRRLPLPSRTSLASLSPSPRSLHTSALVAKPAYSPQPKPPSAQSSSNNPSERARTVKPQGSRGKSYSESTRPPSRQTSRSASPRPARSQRSDTPEESVEAAAEPGALYRARRRERAIQGLDARQVQAYDEIDEAVKTGDILVLERAVQQYQADPSRWSTPAHEWAMLSLARLRRPLQPVDSIIHLHAAFANSERLAPRRTPHEVVIEALCARDREHLRQIEWLEARGARRPHITAARGPWRHAVRAIEDDVFNQNERDALAQLHQRNFFQQALFYYAELGVAAGDLSLRVHEALIEGAAARGELEGTLSLFGRLEEHRRHRPGWRSHVALIHLYAKQENSSELIKDIFESYLKGRANGDIKAPAREYFRRTWLSPKPIRHNSGTEPVFRSESLIYINNGDEEVWGETVRALADIGDMAGAVAIVEKLTKALRSKQGGPVGYPKVIAPETWGTLAATFAVQGDHASAVAWFDRLVSGTAPAVIDPRGRLSITALLTALRSNDVAFVNHVYRHMLAQAHKAPLASSQLARVIDFNLAHAAKADNPAERNELFDTVLEFRRAFRQAAKDDLEAGVGIANDRSTGFLGRMASTFGSFGRFEEATSTFVALAKTVRRAMTPGETSAGPEPIAWGRSARKWAFALTDDASGTLGFVPLAKHDTKDKSIHGLTRLVPERPSLRQAVTVVGLTNEIRNLGELAPVADHVLTVAEAYSAARSGPKREAQLGQLSGADWRVVLECVAYTAAFLGRGIVVDFPFPGFDAILDDFLASGVHLPRSGSLDFDAFMEALKIAGVSEARISQIAGVLQQKTAEEPVEEAKRPLSSPSSKTPKRKVGVVTTASLADDAAAGQSDQGPATNRAAPSAETYEAKIAKVDVTDGDARSAVTLFEEGLRLGVHPTASLFNALLSKLAKARQAKQAFDYFELMKQYKVRPTPLTYGLVINMCCNVGDDSTATFLFNDMCASPGFQPRAPPYNAMMQFYTRTKPDRERALFYWNRFQKDKVQPTAETYQCLLDAYGTIAPPLLDETQRIFAELVEAEGIAVSSSHWASLIRAYGVLGKDLERAQAIFESIKDHATTLSNPNSRLPDAVIYEAILNSCTANKGYDLADQYLVRMDEAGLPVATVLADSLLEGVIDNKQYDLVDRYLDRMRSDGISLSSDVAEVLLRSCIASNRLDLVDHYLERMRSDNLRLPASLVETLLHACIVGERSELVGHYLERMHQDGVSLPAHAAVSLIKTCTEQGAFERARQLFEAIQTPLAAAHDNSSSQQVGKPAYRDPSTYEAMLRCELAANEPFKAIEVYNRAQERELPPNVVARLRGLLEAAGIQLLSLD</sequence>
<feature type="region of interest" description="Disordered" evidence="2">
    <location>
        <begin position="900"/>
        <end position="919"/>
    </location>
</feature>
<feature type="repeat" description="PPR" evidence="1">
    <location>
        <begin position="954"/>
        <end position="988"/>
    </location>
</feature>
<dbReference type="GO" id="GO:0003729">
    <property type="term" value="F:mRNA binding"/>
    <property type="evidence" value="ECO:0007669"/>
    <property type="project" value="TreeGrafter"/>
</dbReference>
<dbReference type="InterPro" id="IPR002885">
    <property type="entry name" value="PPR_rpt"/>
</dbReference>
<feature type="compositionally biased region" description="Low complexity" evidence="2">
    <location>
        <begin position="900"/>
        <end position="911"/>
    </location>
</feature>
<dbReference type="OrthoDB" id="411857at2759"/>
<organism evidence="3 4">
    <name type="scientific">Rhodotorula toruloides</name>
    <name type="common">Yeast</name>
    <name type="synonym">Rhodosporidium toruloides</name>
    <dbReference type="NCBI Taxonomy" id="5286"/>
    <lineage>
        <taxon>Eukaryota</taxon>
        <taxon>Fungi</taxon>
        <taxon>Dikarya</taxon>
        <taxon>Basidiomycota</taxon>
        <taxon>Pucciniomycotina</taxon>
        <taxon>Microbotryomycetes</taxon>
        <taxon>Sporidiobolales</taxon>
        <taxon>Sporidiobolaceae</taxon>
        <taxon>Rhodotorula</taxon>
    </lineage>
</organism>
<dbReference type="PANTHER" id="PTHR47938:SF35">
    <property type="entry name" value="PENTATRICOPEPTIDE REPEAT-CONTAINING PROTEIN 4, MITOCHONDRIAL-RELATED"/>
    <property type="match status" value="1"/>
</dbReference>